<evidence type="ECO:0000256" key="4">
    <source>
        <dbReference type="ARBA" id="ARBA00023125"/>
    </source>
</evidence>
<proteinExistence type="inferred from homology"/>
<feature type="domain" description="HTH gntR-type" evidence="6">
    <location>
        <begin position="7"/>
        <end position="75"/>
    </location>
</feature>
<evidence type="ECO:0000256" key="5">
    <source>
        <dbReference type="ARBA" id="ARBA00023163"/>
    </source>
</evidence>
<dbReference type="AlphaFoldDB" id="A0A4U1GEM6"/>
<dbReference type="GO" id="GO:0003700">
    <property type="term" value="F:DNA-binding transcription factor activity"/>
    <property type="evidence" value="ECO:0007669"/>
    <property type="project" value="InterPro"/>
</dbReference>
<dbReference type="InterPro" id="IPR000524">
    <property type="entry name" value="Tscrpt_reg_HTH_GntR"/>
</dbReference>
<keyword evidence="3" id="KW-0805">Transcription regulation</keyword>
<keyword evidence="4" id="KW-0238">DNA-binding</keyword>
<comment type="caution">
    <text evidence="7">The sequence shown here is derived from an EMBL/GenBank/DDBJ whole genome shotgun (WGS) entry which is preliminary data.</text>
</comment>
<dbReference type="InterPro" id="IPR015422">
    <property type="entry name" value="PyrdxlP-dep_Trfase_small"/>
</dbReference>
<dbReference type="Gene3D" id="1.10.10.10">
    <property type="entry name" value="Winged helix-like DNA-binding domain superfamily/Winged helix DNA-binding domain"/>
    <property type="match status" value="1"/>
</dbReference>
<dbReference type="InterPro" id="IPR015424">
    <property type="entry name" value="PyrdxlP-dep_Trfase"/>
</dbReference>
<dbReference type="Pfam" id="PF00155">
    <property type="entry name" value="Aminotran_1_2"/>
    <property type="match status" value="1"/>
</dbReference>
<dbReference type="EMBL" id="SWDX01000003">
    <property type="protein sequence ID" value="TKC62388.1"/>
    <property type="molecule type" value="Genomic_DNA"/>
</dbReference>
<dbReference type="InterPro" id="IPR015421">
    <property type="entry name" value="PyrdxlP-dep_Trfase_major"/>
</dbReference>
<dbReference type="PROSITE" id="PS50949">
    <property type="entry name" value="HTH_GNTR"/>
    <property type="match status" value="1"/>
</dbReference>
<dbReference type="InterPro" id="IPR004839">
    <property type="entry name" value="Aminotransferase_I/II_large"/>
</dbReference>
<evidence type="ECO:0000259" key="6">
    <source>
        <dbReference type="PROSITE" id="PS50949"/>
    </source>
</evidence>
<gene>
    <name evidence="7" type="ORF">FBD94_09210</name>
</gene>
<dbReference type="SMART" id="SM00345">
    <property type="entry name" value="HTH_GNTR"/>
    <property type="match status" value="1"/>
</dbReference>
<dbReference type="RefSeq" id="WP_136879991.1">
    <property type="nucleotide sequence ID" value="NZ_SWDX01000003.1"/>
</dbReference>
<dbReference type="Gene3D" id="3.90.1150.10">
    <property type="entry name" value="Aspartate Aminotransferase, domain 1"/>
    <property type="match status" value="1"/>
</dbReference>
<accession>A0A4U1GEM6</accession>
<keyword evidence="7" id="KW-0032">Aminotransferase</keyword>
<dbReference type="CDD" id="cd07377">
    <property type="entry name" value="WHTH_GntR"/>
    <property type="match status" value="1"/>
</dbReference>
<dbReference type="PANTHER" id="PTHR46577">
    <property type="entry name" value="HTH-TYPE TRANSCRIPTIONAL REGULATORY PROTEIN GABR"/>
    <property type="match status" value="1"/>
</dbReference>
<dbReference type="InterPro" id="IPR036388">
    <property type="entry name" value="WH-like_DNA-bd_sf"/>
</dbReference>
<dbReference type="PANTHER" id="PTHR46577:SF2">
    <property type="entry name" value="TRANSCRIPTIONAL REGULATORY PROTEIN"/>
    <property type="match status" value="1"/>
</dbReference>
<evidence type="ECO:0000313" key="7">
    <source>
        <dbReference type="EMBL" id="TKC62388.1"/>
    </source>
</evidence>
<keyword evidence="5" id="KW-0804">Transcription</keyword>
<evidence type="ECO:0000256" key="2">
    <source>
        <dbReference type="ARBA" id="ARBA00022898"/>
    </source>
</evidence>
<dbReference type="GO" id="GO:0003677">
    <property type="term" value="F:DNA binding"/>
    <property type="evidence" value="ECO:0007669"/>
    <property type="project" value="UniProtKB-KW"/>
</dbReference>
<dbReference type="InterPro" id="IPR051446">
    <property type="entry name" value="HTH_trans_reg/aminotransferase"/>
</dbReference>
<evidence type="ECO:0000256" key="1">
    <source>
        <dbReference type="ARBA" id="ARBA00005384"/>
    </source>
</evidence>
<protein>
    <submittedName>
        <fullName evidence="7">PLP-dependent aminotransferase family protein</fullName>
    </submittedName>
</protein>
<dbReference type="Proteomes" id="UP000309594">
    <property type="component" value="Unassembled WGS sequence"/>
</dbReference>
<name>A0A4U1GEM6_9SPHI</name>
<dbReference type="InterPro" id="IPR036390">
    <property type="entry name" value="WH_DNA-bd_sf"/>
</dbReference>
<dbReference type="Gene3D" id="3.40.640.10">
    <property type="entry name" value="Type I PLP-dependent aspartate aminotransferase-like (Major domain)"/>
    <property type="match status" value="1"/>
</dbReference>
<comment type="similarity">
    <text evidence="1">In the C-terminal section; belongs to the class-I pyridoxal-phosphate-dependent aminotransferase family.</text>
</comment>
<dbReference type="CDD" id="cd00609">
    <property type="entry name" value="AAT_like"/>
    <property type="match status" value="1"/>
</dbReference>
<dbReference type="GO" id="GO:0030170">
    <property type="term" value="F:pyridoxal phosphate binding"/>
    <property type="evidence" value="ECO:0007669"/>
    <property type="project" value="InterPro"/>
</dbReference>
<organism evidence="7 8">
    <name type="scientific">Pedobacter hiemivivus</name>
    <dbReference type="NCBI Taxonomy" id="2530454"/>
    <lineage>
        <taxon>Bacteria</taxon>
        <taxon>Pseudomonadati</taxon>
        <taxon>Bacteroidota</taxon>
        <taxon>Sphingobacteriia</taxon>
        <taxon>Sphingobacteriales</taxon>
        <taxon>Sphingobacteriaceae</taxon>
        <taxon>Pedobacter</taxon>
    </lineage>
</organism>
<keyword evidence="2" id="KW-0663">Pyridoxal phosphate</keyword>
<dbReference type="SUPFAM" id="SSF46785">
    <property type="entry name" value="Winged helix' DNA-binding domain"/>
    <property type="match status" value="1"/>
</dbReference>
<dbReference type="GO" id="GO:0008483">
    <property type="term" value="F:transaminase activity"/>
    <property type="evidence" value="ECO:0007669"/>
    <property type="project" value="UniProtKB-KW"/>
</dbReference>
<evidence type="ECO:0000313" key="8">
    <source>
        <dbReference type="Proteomes" id="UP000309594"/>
    </source>
</evidence>
<reference evidence="7 8" key="1">
    <citation type="submission" date="2019-04" db="EMBL/GenBank/DDBJ databases">
        <title>Pedobacter sp. RP-1-16 sp. nov., isolated from Arctic soil.</title>
        <authorList>
            <person name="Dahal R.H."/>
            <person name="Kim D.-U."/>
        </authorList>
    </citation>
    <scope>NUCLEOTIDE SEQUENCE [LARGE SCALE GENOMIC DNA]</scope>
    <source>
        <strain evidence="7 8">RP-1-16</strain>
    </source>
</reference>
<dbReference type="SUPFAM" id="SSF53383">
    <property type="entry name" value="PLP-dependent transferases"/>
    <property type="match status" value="1"/>
</dbReference>
<keyword evidence="7" id="KW-0808">Transferase</keyword>
<dbReference type="Pfam" id="PF00392">
    <property type="entry name" value="GntR"/>
    <property type="match status" value="1"/>
</dbReference>
<sequence length="481" mass="54291">MKNEHDLFRYEEIVDKIQSIIKNLNLKPGDRVPSLRQVCKELEVSLATALQAYRTLEAKGLVISRPKSGYFVNATTKNNLIQKPHNDKYIPLPINVTLNTMIANMLVNMKQFGLVNFFIFAPVNELLPISRISKAVRDALKDTNSDSFQYPLIEGHPRLVKQIARQTFDWELSLSTEHVLVTNGCTEAINLCLDAIAQPGDIILIESPAPYGILQSLALRNLLALEVPVHPETGLYLDQLEFAIAQHKVTACVLTTVINAPMGCAMPKENILKLLEILKKNNIPLIEDDALGDLSFTHPRPLPAKAYDLDNNVLYCTSFSKSLGPGFRIGWVSGGKYHEKIKRLKYMSNFFTNGILQDAIGRFLETGLYNSHLKRMKTAMQQNLARYMDSINNHYPPDIKISTPKGGLCLWMELPAHIDALELQRRAIDQGIGICPGQIFTASNQYNNFIRLNYCLLWTPKIDKHLKKLGTLIINYNNPQR</sequence>
<evidence type="ECO:0000256" key="3">
    <source>
        <dbReference type="ARBA" id="ARBA00023015"/>
    </source>
</evidence>